<evidence type="ECO:0000313" key="2">
    <source>
        <dbReference type="Proteomes" id="UP001055102"/>
    </source>
</evidence>
<sequence>MPDLTVIEGGGERRDWDRELSQQHFEAFVVVLLRSLAAGDGSHRLTQEFFRFLEHAQDSKVPVGPVLDGAIRTLHEQAFDSDGGDGYEAEKKHVLQAALRVTAESMASDSLARARRSKREDELRHAIDERVLGSERRSRENGWSYVANLTERLGKWPARRK</sequence>
<dbReference type="RefSeq" id="WP_238275089.1">
    <property type="nucleotide sequence ID" value="NZ_BPQR01000028.1"/>
</dbReference>
<keyword evidence="2" id="KW-1185">Reference proteome</keyword>
<evidence type="ECO:0000313" key="1">
    <source>
        <dbReference type="EMBL" id="GJE06401.1"/>
    </source>
</evidence>
<dbReference type="EMBL" id="BPQR01000028">
    <property type="protein sequence ID" value="GJE06401.1"/>
    <property type="molecule type" value="Genomic_DNA"/>
</dbReference>
<reference evidence="1" key="1">
    <citation type="journal article" date="2021" name="Front. Microbiol.">
        <title>Comprehensive Comparative Genomics and Phenotyping of Methylobacterium Species.</title>
        <authorList>
            <person name="Alessa O."/>
            <person name="Ogura Y."/>
            <person name="Fujitani Y."/>
            <person name="Takami H."/>
            <person name="Hayashi T."/>
            <person name="Sahin N."/>
            <person name="Tani A."/>
        </authorList>
    </citation>
    <scope>NUCLEOTIDE SEQUENCE</scope>
    <source>
        <strain evidence="1">LMG 23639</strain>
    </source>
</reference>
<dbReference type="Proteomes" id="UP001055102">
    <property type="component" value="Unassembled WGS sequence"/>
</dbReference>
<name>A0ABQ4ST93_9HYPH</name>
<accession>A0ABQ4ST93</accession>
<proteinExistence type="predicted"/>
<comment type="caution">
    <text evidence="1">The sequence shown here is derived from an EMBL/GenBank/DDBJ whole genome shotgun (WGS) entry which is preliminary data.</text>
</comment>
<gene>
    <name evidence="1" type="ORF">AOPFMNJM_1718</name>
</gene>
<organism evidence="1 2">
    <name type="scientific">Methylobacterium jeotgali</name>
    <dbReference type="NCBI Taxonomy" id="381630"/>
    <lineage>
        <taxon>Bacteria</taxon>
        <taxon>Pseudomonadati</taxon>
        <taxon>Pseudomonadota</taxon>
        <taxon>Alphaproteobacteria</taxon>
        <taxon>Hyphomicrobiales</taxon>
        <taxon>Methylobacteriaceae</taxon>
        <taxon>Methylobacterium</taxon>
    </lineage>
</organism>
<protein>
    <submittedName>
        <fullName evidence="1">Uncharacterized protein</fullName>
    </submittedName>
</protein>
<reference evidence="1" key="2">
    <citation type="submission" date="2021-08" db="EMBL/GenBank/DDBJ databases">
        <authorList>
            <person name="Tani A."/>
            <person name="Ola A."/>
            <person name="Ogura Y."/>
            <person name="Katsura K."/>
            <person name="Hayashi T."/>
        </authorList>
    </citation>
    <scope>NUCLEOTIDE SEQUENCE</scope>
    <source>
        <strain evidence="1">LMG 23639</strain>
    </source>
</reference>